<keyword evidence="2" id="KW-1185">Reference proteome</keyword>
<evidence type="ECO:0000313" key="1">
    <source>
        <dbReference type="EMBL" id="KAL3797257.1"/>
    </source>
</evidence>
<evidence type="ECO:0008006" key="3">
    <source>
        <dbReference type="Google" id="ProtNLM"/>
    </source>
</evidence>
<gene>
    <name evidence="1" type="ORF">HJC23_004549</name>
</gene>
<sequence>MDLSMKAFSCEVLTMDSYIAELEADGLITMDSYMTELQAHGLLTVDYYLADVEAELDSEFNEDEEEFVEDPTKEWKLGASNAYEFRFGNVYEANWYRKFLEPSVHERTYHLSSRDRFGDFRCLFRLPLTKADELVSRFVENGWVYETKHCKSEEEMYVRTELFILGALKVLASHAPFSTLKVDTEISFEEHRKFFHLFISRMYSIQDDFIQGPPTLGELKDVMQPYVENFLPGCVGSVDVVHVKWSKCPAGDYNRAKSKERFPSVAFEVVTGYDRRILGWYHDLDWKFFDKYGNECVEHSVYFICDGGYLRWPELVCPYKHEPVASKKGFFSSKIESVRKDVECVFGILKKRWKILDYGIRFSNMQVVEKVFVVCCMLHNFMLSEMESKESDVQVRVSTVVVFLFLVMECGYVVLKDVFHGKTTTGCWRRSGVQEGNA</sequence>
<evidence type="ECO:0000313" key="2">
    <source>
        <dbReference type="Proteomes" id="UP001516023"/>
    </source>
</evidence>
<name>A0ABD3QB21_9STRA</name>
<dbReference type="Pfam" id="PF04827">
    <property type="entry name" value="Plant_tran"/>
    <property type="match status" value="2"/>
</dbReference>
<proteinExistence type="predicted"/>
<accession>A0ABD3QB21</accession>
<dbReference type="InterPro" id="IPR006912">
    <property type="entry name" value="Harbinger_derived_prot"/>
</dbReference>
<protein>
    <recommendedName>
        <fullName evidence="3">DDE Tnp4 domain-containing protein</fullName>
    </recommendedName>
</protein>
<dbReference type="AlphaFoldDB" id="A0ABD3QB21"/>
<comment type="caution">
    <text evidence="1">The sequence shown here is derived from an EMBL/GenBank/DDBJ whole genome shotgun (WGS) entry which is preliminary data.</text>
</comment>
<dbReference type="PANTHER" id="PTHR47150:SF4">
    <property type="entry name" value="HARBINGER TRANSPOSASE-DERIVED PROTEIN-RELATED"/>
    <property type="match status" value="1"/>
</dbReference>
<organism evidence="1 2">
    <name type="scientific">Cyclotella cryptica</name>
    <dbReference type="NCBI Taxonomy" id="29204"/>
    <lineage>
        <taxon>Eukaryota</taxon>
        <taxon>Sar</taxon>
        <taxon>Stramenopiles</taxon>
        <taxon>Ochrophyta</taxon>
        <taxon>Bacillariophyta</taxon>
        <taxon>Coscinodiscophyceae</taxon>
        <taxon>Thalassiosirophycidae</taxon>
        <taxon>Stephanodiscales</taxon>
        <taxon>Stephanodiscaceae</taxon>
        <taxon>Cyclotella</taxon>
    </lineage>
</organism>
<dbReference type="Proteomes" id="UP001516023">
    <property type="component" value="Unassembled WGS sequence"/>
</dbReference>
<reference evidence="1 2" key="1">
    <citation type="journal article" date="2020" name="G3 (Bethesda)">
        <title>Improved Reference Genome for Cyclotella cryptica CCMP332, a Model for Cell Wall Morphogenesis, Salinity Adaptation, and Lipid Production in Diatoms (Bacillariophyta).</title>
        <authorList>
            <person name="Roberts W.R."/>
            <person name="Downey K.M."/>
            <person name="Ruck E.C."/>
            <person name="Traller J.C."/>
            <person name="Alverson A.J."/>
        </authorList>
    </citation>
    <scope>NUCLEOTIDE SEQUENCE [LARGE SCALE GENOMIC DNA]</scope>
    <source>
        <strain evidence="1 2">CCMP332</strain>
    </source>
</reference>
<dbReference type="PANTHER" id="PTHR47150">
    <property type="entry name" value="OS12G0169200 PROTEIN"/>
    <property type="match status" value="1"/>
</dbReference>
<dbReference type="EMBL" id="JABMIG020000056">
    <property type="protein sequence ID" value="KAL3797257.1"/>
    <property type="molecule type" value="Genomic_DNA"/>
</dbReference>